<dbReference type="Proteomes" id="UP000248764">
    <property type="component" value="Unassembled WGS sequence"/>
</dbReference>
<evidence type="ECO:0000256" key="1">
    <source>
        <dbReference type="SAM" id="MobiDB-lite"/>
    </source>
</evidence>
<feature type="signal peptide" evidence="2">
    <location>
        <begin position="1"/>
        <end position="25"/>
    </location>
</feature>
<sequence>MRRIAGRLTVAAALLVLAACGRATEADVAAADDGPAPAASASCTDGPPEATVSDPGAEPRTLMELAPSAGDTGGIDLSLTIHTTATVDGVARPAMAAQPMVIGMAMTVEEVTDDEITTAIAYDRVEADGVDAATRASLETVVGIGGTITTTRSGAFVDGGLDLAGLDPQLAPMMRQLEEELASLTIPLPTVPVGIGATWDVVTDVDAQGITWCTTTGYELTAFDGDAYELAVEASQRLEPGTIEEGGVTIDVVEGSGSSTGTSGGRLSFPVAVEGSSNATNSVVMASDGAGTEQTVEVKTAIQAEITGRG</sequence>
<evidence type="ECO:0000256" key="2">
    <source>
        <dbReference type="SAM" id="SignalP"/>
    </source>
</evidence>
<dbReference type="RefSeq" id="WP_111258544.1">
    <property type="nucleotide sequence ID" value="NZ_POTW01000140.1"/>
</dbReference>
<organism evidence="3 4">
    <name type="scientific">Jiangella anatolica</name>
    <dbReference type="NCBI Taxonomy" id="2670374"/>
    <lineage>
        <taxon>Bacteria</taxon>
        <taxon>Bacillati</taxon>
        <taxon>Actinomycetota</taxon>
        <taxon>Actinomycetes</taxon>
        <taxon>Jiangellales</taxon>
        <taxon>Jiangellaceae</taxon>
        <taxon>Jiangella</taxon>
    </lineage>
</organism>
<dbReference type="EMBL" id="POTW01000140">
    <property type="protein sequence ID" value="PZF79426.1"/>
    <property type="molecule type" value="Genomic_DNA"/>
</dbReference>
<dbReference type="InterPro" id="IPR046230">
    <property type="entry name" value="DUF6263"/>
</dbReference>
<comment type="caution">
    <text evidence="3">The sequence shown here is derived from an EMBL/GenBank/DDBJ whole genome shotgun (WGS) entry which is preliminary data.</text>
</comment>
<feature type="compositionally biased region" description="Low complexity" evidence="1">
    <location>
        <begin position="32"/>
        <end position="42"/>
    </location>
</feature>
<feature type="region of interest" description="Disordered" evidence="1">
    <location>
        <begin position="32"/>
        <end position="56"/>
    </location>
</feature>
<dbReference type="AlphaFoldDB" id="A0A2W2C0X7"/>
<proteinExistence type="predicted"/>
<dbReference type="PROSITE" id="PS51257">
    <property type="entry name" value="PROKAR_LIPOPROTEIN"/>
    <property type="match status" value="1"/>
</dbReference>
<dbReference type="Pfam" id="PF19777">
    <property type="entry name" value="DUF6263"/>
    <property type="match status" value="1"/>
</dbReference>
<name>A0A2W2C0X7_9ACTN</name>
<keyword evidence="4" id="KW-1185">Reference proteome</keyword>
<evidence type="ECO:0000313" key="4">
    <source>
        <dbReference type="Proteomes" id="UP000248764"/>
    </source>
</evidence>
<evidence type="ECO:0000313" key="3">
    <source>
        <dbReference type="EMBL" id="PZF79426.1"/>
    </source>
</evidence>
<reference evidence="3 4" key="1">
    <citation type="submission" date="2018-01" db="EMBL/GenBank/DDBJ databases">
        <title>Draft genome sequence of Jiangella sp. GTF31.</title>
        <authorList>
            <person name="Sahin N."/>
            <person name="Ay H."/>
            <person name="Saygin H."/>
        </authorList>
    </citation>
    <scope>NUCLEOTIDE SEQUENCE [LARGE SCALE GENOMIC DNA]</scope>
    <source>
        <strain evidence="3 4">GTF31</strain>
    </source>
</reference>
<feature type="chain" id="PRO_5039443092" evidence="2">
    <location>
        <begin position="26"/>
        <end position="310"/>
    </location>
</feature>
<accession>A0A2W2C0X7</accession>
<gene>
    <name evidence="3" type="ORF">C1I92_31250</name>
</gene>
<protein>
    <submittedName>
        <fullName evidence="3">Uncharacterized protein</fullName>
    </submittedName>
</protein>
<keyword evidence="2" id="KW-0732">Signal</keyword>